<proteinExistence type="predicted"/>
<gene>
    <name evidence="1" type="ORF">N1851_032532</name>
</gene>
<accession>A0AA47M2R6</accession>
<dbReference type="EMBL" id="JAOPHQ010006258">
    <property type="protein sequence ID" value="KAK0132565.1"/>
    <property type="molecule type" value="Genomic_DNA"/>
</dbReference>
<protein>
    <submittedName>
        <fullName evidence="1">Uncharacterized protein</fullName>
    </submittedName>
</protein>
<dbReference type="PANTHER" id="PTHR47510:SF3">
    <property type="entry name" value="ENDO_EXONUCLEASE_PHOSPHATASE DOMAIN-CONTAINING PROTEIN"/>
    <property type="match status" value="1"/>
</dbReference>
<reference evidence="1" key="1">
    <citation type="journal article" date="2023" name="Front. Mar. Sci.">
        <title>A new Merluccius polli reference genome to investigate the effects of global change in West African waters.</title>
        <authorList>
            <person name="Mateo J.L."/>
            <person name="Blanco-Fernandez C."/>
            <person name="Garcia-Vazquez E."/>
            <person name="Machado-Schiaffino G."/>
        </authorList>
    </citation>
    <scope>NUCLEOTIDE SEQUENCE</scope>
    <source>
        <strain evidence="1">C29</strain>
        <tissue evidence="1">Fin</tissue>
    </source>
</reference>
<dbReference type="AlphaFoldDB" id="A0AA47M2R6"/>
<sequence length="240" mass="27697">MFLVSGQYANAGGIVYTRNELLTLSKPPPFTGTRHQIPQELRRRRRGCRAGLMRKARRRRFKPCIPSIVMGNVRSLVNKVDELGALIRSHRAYRECSLMSDHNLVLLSPTYTAMVQRQPVTTRTVRRWSQETNELLQGCFEATDWDVLCEPHGNNIDSMTDCITGYISFCVDNVVPAKKVKCFANNKPWITSDLKGLLNKKKKAFRDGDRESLKSVQKELRVRLRENKEAYRRKLESKLQ</sequence>
<organism evidence="1 2">
    <name type="scientific">Merluccius polli</name>
    <name type="common">Benguela hake</name>
    <name type="synonym">Merluccius cadenati</name>
    <dbReference type="NCBI Taxonomy" id="89951"/>
    <lineage>
        <taxon>Eukaryota</taxon>
        <taxon>Metazoa</taxon>
        <taxon>Chordata</taxon>
        <taxon>Craniata</taxon>
        <taxon>Vertebrata</taxon>
        <taxon>Euteleostomi</taxon>
        <taxon>Actinopterygii</taxon>
        <taxon>Neopterygii</taxon>
        <taxon>Teleostei</taxon>
        <taxon>Neoteleostei</taxon>
        <taxon>Acanthomorphata</taxon>
        <taxon>Zeiogadaria</taxon>
        <taxon>Gadariae</taxon>
        <taxon>Gadiformes</taxon>
        <taxon>Gadoidei</taxon>
        <taxon>Merlucciidae</taxon>
        <taxon>Merluccius</taxon>
    </lineage>
</organism>
<dbReference type="PANTHER" id="PTHR47510">
    <property type="entry name" value="REVERSE TRANSCRIPTASE DOMAIN-CONTAINING PROTEIN"/>
    <property type="match status" value="1"/>
</dbReference>
<name>A0AA47M2R6_MERPO</name>
<dbReference type="Proteomes" id="UP001174136">
    <property type="component" value="Unassembled WGS sequence"/>
</dbReference>
<evidence type="ECO:0000313" key="2">
    <source>
        <dbReference type="Proteomes" id="UP001174136"/>
    </source>
</evidence>
<comment type="caution">
    <text evidence="1">The sequence shown here is derived from an EMBL/GenBank/DDBJ whole genome shotgun (WGS) entry which is preliminary data.</text>
</comment>
<evidence type="ECO:0000313" key="1">
    <source>
        <dbReference type="EMBL" id="KAK0132565.1"/>
    </source>
</evidence>
<keyword evidence="2" id="KW-1185">Reference proteome</keyword>